<reference evidence="1 2" key="1">
    <citation type="submission" date="2021-08" db="EMBL/GenBank/DDBJ databases">
        <title>Comparative Genomics Analysis of the Genus Qipengyuania Reveals Extensive Genetic Diversity and Metabolic Versatility, Including the Description of Fifteen Novel Species.</title>
        <authorList>
            <person name="Liu Y."/>
        </authorList>
    </citation>
    <scope>NUCLEOTIDE SEQUENCE [LARGE SCALE GENOMIC DNA]</scope>
    <source>
        <strain evidence="1 2">1NDH13</strain>
    </source>
</reference>
<name>A0ABX8ZMY9_9SPHN</name>
<organism evidence="1 2">
    <name type="scientific">Qipengyuania aurantiaca</name>
    <dbReference type="NCBI Taxonomy" id="2867233"/>
    <lineage>
        <taxon>Bacteria</taxon>
        <taxon>Pseudomonadati</taxon>
        <taxon>Pseudomonadota</taxon>
        <taxon>Alphaproteobacteria</taxon>
        <taxon>Sphingomonadales</taxon>
        <taxon>Erythrobacteraceae</taxon>
        <taxon>Qipengyuania</taxon>
    </lineage>
</organism>
<dbReference type="Gene3D" id="1.25.40.10">
    <property type="entry name" value="Tetratricopeptide repeat domain"/>
    <property type="match status" value="1"/>
</dbReference>
<evidence type="ECO:0008006" key="3">
    <source>
        <dbReference type="Google" id="ProtNLM"/>
    </source>
</evidence>
<evidence type="ECO:0000313" key="2">
    <source>
        <dbReference type="Proteomes" id="UP000824281"/>
    </source>
</evidence>
<dbReference type="EMBL" id="CP081295">
    <property type="protein sequence ID" value="QZD88927.1"/>
    <property type="molecule type" value="Genomic_DNA"/>
</dbReference>
<accession>A0ABX8ZMY9</accession>
<dbReference type="SUPFAM" id="SSF48452">
    <property type="entry name" value="TPR-like"/>
    <property type="match status" value="1"/>
</dbReference>
<protein>
    <recommendedName>
        <fullName evidence="3">Tetratricopeptide repeat protein</fullName>
    </recommendedName>
</protein>
<sequence>MSFIAAAALLVAADGPVMIVSAPEADCTIGYEELLSGEGREALQAIEGCAAEAPRDPALQINHGVALARVGDYEAARESFHAAARNAERFELETASGDWVDSRVLARRGLAMIENGEFRGYEALAVR</sequence>
<dbReference type="InterPro" id="IPR011990">
    <property type="entry name" value="TPR-like_helical_dom_sf"/>
</dbReference>
<gene>
    <name evidence="1" type="ORF">K3148_08695</name>
</gene>
<evidence type="ECO:0000313" key="1">
    <source>
        <dbReference type="EMBL" id="QZD88927.1"/>
    </source>
</evidence>
<keyword evidence="2" id="KW-1185">Reference proteome</keyword>
<dbReference type="Proteomes" id="UP000824281">
    <property type="component" value="Chromosome"/>
</dbReference>
<dbReference type="RefSeq" id="WP_221424437.1">
    <property type="nucleotide sequence ID" value="NZ_CP081295.1"/>
</dbReference>
<proteinExistence type="predicted"/>